<feature type="transmembrane region" description="Helical" evidence="9">
    <location>
        <begin position="1167"/>
        <end position="1190"/>
    </location>
</feature>
<feature type="transmembrane region" description="Helical" evidence="9">
    <location>
        <begin position="190"/>
        <end position="221"/>
    </location>
</feature>
<dbReference type="InterPro" id="IPR000425">
    <property type="entry name" value="MIP"/>
</dbReference>
<feature type="transmembrane region" description="Helical" evidence="9">
    <location>
        <begin position="707"/>
        <end position="728"/>
    </location>
</feature>
<feature type="transmembrane region" description="Helical" evidence="9">
    <location>
        <begin position="1070"/>
        <end position="1090"/>
    </location>
</feature>
<keyword evidence="3" id="KW-0813">Transport</keyword>
<dbReference type="InterPro" id="IPR050363">
    <property type="entry name" value="MIP/Aquaporin"/>
</dbReference>
<dbReference type="GO" id="GO:0005886">
    <property type="term" value="C:plasma membrane"/>
    <property type="evidence" value="ECO:0007669"/>
    <property type="project" value="TreeGrafter"/>
</dbReference>
<feature type="transmembrane region" description="Helical" evidence="9">
    <location>
        <begin position="436"/>
        <end position="455"/>
    </location>
</feature>
<feature type="transmembrane region" description="Helical" evidence="9">
    <location>
        <begin position="1007"/>
        <end position="1028"/>
    </location>
</feature>
<keyword evidence="11" id="KW-1185">Reference proteome</keyword>
<feature type="transmembrane region" description="Helical" evidence="9">
    <location>
        <begin position="673"/>
        <end position="695"/>
    </location>
</feature>
<feature type="transmembrane region" description="Helical" evidence="9">
    <location>
        <begin position="475"/>
        <end position="493"/>
    </location>
</feature>
<dbReference type="Gene3D" id="1.20.1080.10">
    <property type="entry name" value="Glycerol uptake facilitator protein"/>
    <property type="match status" value="1"/>
</dbReference>
<accession>A0A4Y9ZAY8</accession>
<evidence type="ECO:0000313" key="10">
    <source>
        <dbReference type="EMBL" id="TFY70971.1"/>
    </source>
</evidence>
<evidence type="ECO:0000256" key="9">
    <source>
        <dbReference type="SAM" id="Phobius"/>
    </source>
</evidence>
<feature type="transmembrane region" description="Helical" evidence="9">
    <location>
        <begin position="772"/>
        <end position="791"/>
    </location>
</feature>
<evidence type="ECO:0000256" key="2">
    <source>
        <dbReference type="ARBA" id="ARBA00006175"/>
    </source>
</evidence>
<feature type="transmembrane region" description="Helical" evidence="9">
    <location>
        <begin position="149"/>
        <end position="170"/>
    </location>
</feature>
<comment type="similarity">
    <text evidence="2">Belongs to the MIP/aquaporin (TC 1.A.8) family.</text>
</comment>
<dbReference type="PANTHER" id="PTHR43829:SF9">
    <property type="entry name" value="AQUAPORIN-9"/>
    <property type="match status" value="1"/>
</dbReference>
<reference evidence="10 11" key="1">
    <citation type="submission" date="2019-02" db="EMBL/GenBank/DDBJ databases">
        <title>Genome sequencing of the rare red list fungi Dentipellis fragilis.</title>
        <authorList>
            <person name="Buettner E."/>
            <person name="Kellner H."/>
        </authorList>
    </citation>
    <scope>NUCLEOTIDE SEQUENCE [LARGE SCALE GENOMIC DNA]</scope>
    <source>
        <strain evidence="10 11">DSM 105465</strain>
    </source>
</reference>
<dbReference type="PANTHER" id="PTHR43829">
    <property type="entry name" value="AQUAPORIN OR AQUAGLYCEROPORIN RELATED"/>
    <property type="match status" value="1"/>
</dbReference>
<keyword evidence="4 9" id="KW-0812">Transmembrane</keyword>
<evidence type="ECO:0000256" key="4">
    <source>
        <dbReference type="ARBA" id="ARBA00022692"/>
    </source>
</evidence>
<feature type="transmembrane region" description="Helical" evidence="9">
    <location>
        <begin position="1125"/>
        <end position="1147"/>
    </location>
</feature>
<feature type="transmembrane region" description="Helical" evidence="9">
    <location>
        <begin position="634"/>
        <end position="653"/>
    </location>
</feature>
<dbReference type="Pfam" id="PF00230">
    <property type="entry name" value="MIP"/>
    <property type="match status" value="1"/>
</dbReference>
<dbReference type="NCBIfam" id="TIGR00861">
    <property type="entry name" value="MIP"/>
    <property type="match status" value="1"/>
</dbReference>
<evidence type="ECO:0000256" key="8">
    <source>
        <dbReference type="ARBA" id="ARBA00034651"/>
    </source>
</evidence>
<evidence type="ECO:0000256" key="5">
    <source>
        <dbReference type="ARBA" id="ARBA00022737"/>
    </source>
</evidence>
<dbReference type="Proteomes" id="UP000298327">
    <property type="component" value="Unassembled WGS sequence"/>
</dbReference>
<feature type="transmembrane region" description="Helical" evidence="9">
    <location>
        <begin position="1096"/>
        <end position="1118"/>
    </location>
</feature>
<feature type="transmembrane region" description="Helical" evidence="9">
    <location>
        <begin position="1197"/>
        <end position="1215"/>
    </location>
</feature>
<feature type="transmembrane region" description="Helical" evidence="9">
    <location>
        <begin position="1040"/>
        <end position="1058"/>
    </location>
</feature>
<gene>
    <name evidence="10" type="ORF">EVG20_g2034</name>
</gene>
<dbReference type="SUPFAM" id="SSF81338">
    <property type="entry name" value="Aquaporin-like"/>
    <property type="match status" value="1"/>
</dbReference>
<dbReference type="STRING" id="205917.A0A4Y9ZAY8"/>
<evidence type="ECO:0000256" key="7">
    <source>
        <dbReference type="ARBA" id="ARBA00023136"/>
    </source>
</evidence>
<evidence type="ECO:0000313" key="11">
    <source>
        <dbReference type="Proteomes" id="UP000298327"/>
    </source>
</evidence>
<dbReference type="CDD" id="cd00333">
    <property type="entry name" value="MIP"/>
    <property type="match status" value="1"/>
</dbReference>
<name>A0A4Y9ZAY8_9AGAM</name>
<dbReference type="OrthoDB" id="408493at2759"/>
<dbReference type="GO" id="GO:0015254">
    <property type="term" value="F:glycerol channel activity"/>
    <property type="evidence" value="ECO:0007669"/>
    <property type="project" value="TreeGrafter"/>
</dbReference>
<feature type="transmembrane region" description="Helical" evidence="9">
    <location>
        <begin position="563"/>
        <end position="582"/>
    </location>
</feature>
<comment type="caution">
    <text evidence="10">The sequence shown here is derived from an EMBL/GenBank/DDBJ whole genome shotgun (WGS) entry which is preliminary data.</text>
</comment>
<sequence>MALPLLKPFRHFGRHDANSDASTRKDEQVHLENVGETPEEFEAHHEYFTKYPNTWAKLRYRLREPAAEMLGTMILILFGNGVDCQVVLGSNTAVSATPKGDYLSLNFGWACGAGLGVWVSGGVSGGHINPVVTLALAVFRDFPWWKVPIYMFAQLIGAWIGAMLTFANYFHAIDVVEGGVRSVPGTASLFSTYALAYMPSANCFFDEFLGAFILIIVVFAITDKRNNPPPPGLVPLVIFIVILGIGAAFGMQTGYAVNPARDLGPRIMTAMMGYGKEGRRSAAFFVPQYAHHVFGSAVFNFRNQYWIWCPILGSFSGGLVGALVYDSLLFLGDESWLNRPNAAARRHFAHAKRAERLRPPASFPPYAEDVVRSSVSSFASDTGPATPLLGDNNNSNPDEPHPTLILVHDDDGPNESFDFSSDDDLDDDFSTQLDRLNASAIPVLPPTLIFLYLLVPYLKLGPVLLLRTDLPLSQSIPSLIIFAIFAASARYIWYMLAKYVGKPDLEEIVLNAFARGRDSEGFRLVLRSLIRLGSRVLGILLAAVYLRVSVDALLPLLPAKIIFPSRIVLTVALAFVLFPLCLARNVRAKRVLYATWASVLAYIVWLVAVSVAHARGKLVLGSGWSSAGSLSQGIASVAFVFTSSWTLPIYASLKASSQPNRHRKSRRRSFKALIALATVIAVCLTLPLCFFAAAPNPPEAATIPPDPVIAIANALTLLLTIPSILVVAPSLPIPSRIRRSSNVPISKVILYLLVVVLSLLSPRISAVLSDTLLVLALLGTYFVPALLHITIHEFRSPLSIILPTQSNPGSPASATSDPTDDLLQRKERTLQRRRLGKRLAWDVCAWLLLVLSGGGSAWASKLHDALIPLFPSRKCKMVLRGMAAALSSLSCPSWIPDFLPRSPWPVLFYPCLHLLSESTSRHTQGQSVRPIPRSPADAALVDLMKLALSIIMTYASVKKPSGVRRNAHVAWNRDRDEEEPLRELPQADSADSVCSREYIEKRSHTEIMRLGSVKSLATIIAAGLLFALQPFLPMRAVDPAVIALGPIFSSILTAYGLYSLLSRSFSQHQFILITLQICGISIAANALTHIDSYSSPFMILLSSSSITALAVILIDFVYQSHEPDCYNTINTILFASGLCIHIVAYAFQLLTPHTSISPHLPHSYNAIAHIALLLVRAFVDYFALFIIYYYNAALERVLASSILPAALVITTASANEISIEFGMGCVVVVWATASYAAGQLSRSHDDIQSPKITEPNPKHRIVGTIVFSALLVSSAYSTVHSRQAPASRFGHSASASAIDHSQTCQRRPLPMAPLQPAEERSYHHFDDVLLIVFFSHARYNVNLDYYRTVYSEYFPNMVFIGPANRENAGFNHSYDVVVDSYKADEDLRDPGYYKMAGRMAHHMLYTGLKEFPCYKGYLWAPFDTLLNVPRLQQFDQNLFWYHSPFAEYVYNPALGFSNKDPEHHPPAAQISPDPALNLTQNWRGWGRDWWWGDPHVGLAACMPAFLRVPLSRRQRLAEYTEGKTRFIGGSADTMYIPGRHREAFMDTLGIFLETDCFLEIATPTALHLVVPPGEKILFVDHWWIWEHPLNATFVRDKWNEGFEVDTFHTFHWGDRDETGVWRGNPAHIADVRELLRESALRQFTNLPASIP</sequence>
<keyword evidence="6 9" id="KW-1133">Transmembrane helix</keyword>
<evidence type="ECO:0000256" key="6">
    <source>
        <dbReference type="ARBA" id="ARBA00022989"/>
    </source>
</evidence>
<evidence type="ECO:0000256" key="1">
    <source>
        <dbReference type="ARBA" id="ARBA00004141"/>
    </source>
</evidence>
<protein>
    <submittedName>
        <fullName evidence="10">Uncharacterized protein</fullName>
    </submittedName>
</protein>
<comment type="subcellular location">
    <subcellularLocation>
        <location evidence="1">Membrane</location>
        <topology evidence="1">Multi-pass membrane protein</topology>
    </subcellularLocation>
</comment>
<keyword evidence="5" id="KW-0677">Repeat</keyword>
<proteinExistence type="inferred from homology"/>
<feature type="transmembrane region" description="Helical" evidence="9">
    <location>
        <begin position="748"/>
        <end position="766"/>
    </location>
</feature>
<evidence type="ECO:0000256" key="3">
    <source>
        <dbReference type="ARBA" id="ARBA00022448"/>
    </source>
</evidence>
<organism evidence="10 11">
    <name type="scientific">Dentipellis fragilis</name>
    <dbReference type="NCBI Taxonomy" id="205917"/>
    <lineage>
        <taxon>Eukaryota</taxon>
        <taxon>Fungi</taxon>
        <taxon>Dikarya</taxon>
        <taxon>Basidiomycota</taxon>
        <taxon>Agaricomycotina</taxon>
        <taxon>Agaricomycetes</taxon>
        <taxon>Russulales</taxon>
        <taxon>Hericiaceae</taxon>
        <taxon>Dentipellis</taxon>
    </lineage>
</organism>
<feature type="transmembrane region" description="Helical" evidence="9">
    <location>
        <begin position="591"/>
        <end position="614"/>
    </location>
</feature>
<dbReference type="PRINTS" id="PR00783">
    <property type="entry name" value="MINTRINSICP"/>
</dbReference>
<dbReference type="EMBL" id="SEOQ01000073">
    <property type="protein sequence ID" value="TFY70971.1"/>
    <property type="molecule type" value="Genomic_DNA"/>
</dbReference>
<dbReference type="GO" id="GO:0015250">
    <property type="term" value="F:water channel activity"/>
    <property type="evidence" value="ECO:0007669"/>
    <property type="project" value="TreeGrafter"/>
</dbReference>
<feature type="transmembrane region" description="Helical" evidence="9">
    <location>
        <begin position="233"/>
        <end position="255"/>
    </location>
</feature>
<comment type="catalytic activity">
    <reaction evidence="8">
        <text>H2O(in) = H2O(out)</text>
        <dbReference type="Rhea" id="RHEA:29667"/>
        <dbReference type="ChEBI" id="CHEBI:15377"/>
    </reaction>
</comment>
<keyword evidence="7 9" id="KW-0472">Membrane</keyword>
<dbReference type="InterPro" id="IPR023271">
    <property type="entry name" value="Aquaporin-like"/>
</dbReference>